<reference evidence="1 2" key="1">
    <citation type="submission" date="2020-10" db="EMBL/GenBank/DDBJ databases">
        <title>Identification of Nocardia species via Next-generation sequencing and recognition of intraspecies genetic diversity.</title>
        <authorList>
            <person name="Li P."/>
            <person name="Li P."/>
            <person name="Lu B."/>
        </authorList>
    </citation>
    <scope>NUCLEOTIDE SEQUENCE [LARGE SCALE GENOMIC DNA]</scope>
    <source>
        <strain evidence="1 2">BJ06-0143</strain>
    </source>
</reference>
<accession>A0ABS0D5W0</accession>
<dbReference type="RefSeq" id="WP_195000710.1">
    <property type="nucleotide sequence ID" value="NZ_JADLQN010000001.1"/>
</dbReference>
<gene>
    <name evidence="1" type="ORF">IU449_04760</name>
</gene>
<dbReference type="PROSITE" id="PS51257">
    <property type="entry name" value="PROKAR_LIPOPROTEIN"/>
    <property type="match status" value="1"/>
</dbReference>
<dbReference type="Proteomes" id="UP000707731">
    <property type="component" value="Unassembled WGS sequence"/>
</dbReference>
<comment type="caution">
    <text evidence="1">The sequence shown here is derived from an EMBL/GenBank/DDBJ whole genome shotgun (WGS) entry which is preliminary data.</text>
</comment>
<keyword evidence="2" id="KW-1185">Reference proteome</keyword>
<name>A0ABS0D5W0_9NOCA</name>
<evidence type="ECO:0000313" key="1">
    <source>
        <dbReference type="EMBL" id="MBF6353865.1"/>
    </source>
</evidence>
<organism evidence="1 2">
    <name type="scientific">Nocardia higoensis</name>
    <dbReference type="NCBI Taxonomy" id="228599"/>
    <lineage>
        <taxon>Bacteria</taxon>
        <taxon>Bacillati</taxon>
        <taxon>Actinomycetota</taxon>
        <taxon>Actinomycetes</taxon>
        <taxon>Mycobacteriales</taxon>
        <taxon>Nocardiaceae</taxon>
        <taxon>Nocardia</taxon>
    </lineage>
</organism>
<proteinExistence type="predicted"/>
<sequence length="342" mass="35024">MRPGGPVSPILVVVASLLVLTGCGSDDPGAQVPTREPATAAPAPATTVPPAGDLFALPGPGSVDALLAESGTGLLAALDTDPGTSLLIVDPAAARVVRTVTLPAPGAALSQGVDGEILVPARDRVLRVDAATGAVTETAVDGDLRTALPDTDGGLVVGDAEGRVRTVTADGQVRTTVTGMVTADVVVRAADRLAVLDRRQTSLTEITPGQDHLGLSLRAGDGAVNMIADHFGRVLVADTAGSELLVYSTGPLVLRQRFPVRSSPYALAYDRRSETVWVTCTQSNEVVGFDLSTGIGQEVGRHPTVRQPDAVTVDERTGDLFVGSAAGDGLQRIPADELKEGQ</sequence>
<dbReference type="EMBL" id="JADLQN010000001">
    <property type="protein sequence ID" value="MBF6353865.1"/>
    <property type="molecule type" value="Genomic_DNA"/>
</dbReference>
<dbReference type="Gene3D" id="2.120.10.30">
    <property type="entry name" value="TolB, C-terminal domain"/>
    <property type="match status" value="1"/>
</dbReference>
<evidence type="ECO:0000313" key="2">
    <source>
        <dbReference type="Proteomes" id="UP000707731"/>
    </source>
</evidence>
<evidence type="ECO:0008006" key="3">
    <source>
        <dbReference type="Google" id="ProtNLM"/>
    </source>
</evidence>
<dbReference type="InterPro" id="IPR011042">
    <property type="entry name" value="6-blade_b-propeller_TolB-like"/>
</dbReference>
<dbReference type="SUPFAM" id="SSF101898">
    <property type="entry name" value="NHL repeat"/>
    <property type="match status" value="1"/>
</dbReference>
<protein>
    <recommendedName>
        <fullName evidence="3">Streptogramin lyase</fullName>
    </recommendedName>
</protein>